<dbReference type="PROSITE" id="PS51353">
    <property type="entry name" value="ARSC"/>
    <property type="match status" value="1"/>
</dbReference>
<protein>
    <submittedName>
        <fullName evidence="3">ArsC family reductase</fullName>
    </submittedName>
</protein>
<gene>
    <name evidence="3" type="ORF">ACFOHL_09415</name>
</gene>
<comment type="caution">
    <text evidence="3">The sequence shown here is derived from an EMBL/GenBank/DDBJ whole genome shotgun (WGS) entry which is preliminary data.</text>
</comment>
<evidence type="ECO:0000256" key="1">
    <source>
        <dbReference type="ARBA" id="ARBA00007198"/>
    </source>
</evidence>
<dbReference type="PANTHER" id="PTHR30041">
    <property type="entry name" value="ARSENATE REDUCTASE"/>
    <property type="match status" value="1"/>
</dbReference>
<keyword evidence="4" id="KW-1185">Reference proteome</keyword>
<organism evidence="3 4">
    <name type="scientific">Agaribacter flavus</name>
    <dbReference type="NCBI Taxonomy" id="1902781"/>
    <lineage>
        <taxon>Bacteria</taxon>
        <taxon>Pseudomonadati</taxon>
        <taxon>Pseudomonadota</taxon>
        <taxon>Gammaproteobacteria</taxon>
        <taxon>Alteromonadales</taxon>
        <taxon>Alteromonadaceae</taxon>
        <taxon>Agaribacter</taxon>
    </lineage>
</organism>
<dbReference type="Pfam" id="PF03960">
    <property type="entry name" value="ArsC"/>
    <property type="match status" value="1"/>
</dbReference>
<dbReference type="InterPro" id="IPR006504">
    <property type="entry name" value="Tscrpt_reg_Spx/MgsR"/>
</dbReference>
<dbReference type="NCBIfam" id="TIGR01617">
    <property type="entry name" value="arsC_related"/>
    <property type="match status" value="1"/>
</dbReference>
<evidence type="ECO:0000313" key="4">
    <source>
        <dbReference type="Proteomes" id="UP001595478"/>
    </source>
</evidence>
<dbReference type="Proteomes" id="UP001595478">
    <property type="component" value="Unassembled WGS sequence"/>
</dbReference>
<evidence type="ECO:0000256" key="2">
    <source>
        <dbReference type="PROSITE-ProRule" id="PRU01282"/>
    </source>
</evidence>
<dbReference type="RefSeq" id="WP_376919968.1">
    <property type="nucleotide sequence ID" value="NZ_JBHRSW010000014.1"/>
</dbReference>
<dbReference type="NCBIfam" id="NF008107">
    <property type="entry name" value="PRK10853.1"/>
    <property type="match status" value="1"/>
</dbReference>
<name>A0ABV7FSN0_9ALTE</name>
<sequence length="116" mass="13228">MAVVYGIPNCDTIKKARRWLADNEVDYEFHDYKKQGVSEDIIKRAIDTFGVDVVINKRGTTYRQLPQETKENLNADNALALVIENASMIKRPILDTGNELFIGFTADKYAEVFKRA</sequence>
<dbReference type="SUPFAM" id="SSF52833">
    <property type="entry name" value="Thioredoxin-like"/>
    <property type="match status" value="1"/>
</dbReference>
<evidence type="ECO:0000313" key="3">
    <source>
        <dbReference type="EMBL" id="MFC3121837.1"/>
    </source>
</evidence>
<proteinExistence type="inferred from homology"/>
<reference evidence="4" key="1">
    <citation type="journal article" date="2019" name="Int. J. Syst. Evol. Microbiol.">
        <title>The Global Catalogue of Microorganisms (GCM) 10K type strain sequencing project: providing services to taxonomists for standard genome sequencing and annotation.</title>
        <authorList>
            <consortium name="The Broad Institute Genomics Platform"/>
            <consortium name="The Broad Institute Genome Sequencing Center for Infectious Disease"/>
            <person name="Wu L."/>
            <person name="Ma J."/>
        </authorList>
    </citation>
    <scope>NUCLEOTIDE SEQUENCE [LARGE SCALE GENOMIC DNA]</scope>
    <source>
        <strain evidence="4">KCTC 52473</strain>
    </source>
</reference>
<dbReference type="Gene3D" id="3.40.30.10">
    <property type="entry name" value="Glutaredoxin"/>
    <property type="match status" value="1"/>
</dbReference>
<dbReference type="EMBL" id="JBHRSW010000014">
    <property type="protein sequence ID" value="MFC3121837.1"/>
    <property type="molecule type" value="Genomic_DNA"/>
</dbReference>
<dbReference type="InterPro" id="IPR036249">
    <property type="entry name" value="Thioredoxin-like_sf"/>
</dbReference>
<dbReference type="PANTHER" id="PTHR30041:SF8">
    <property type="entry name" value="PROTEIN YFFB"/>
    <property type="match status" value="1"/>
</dbReference>
<dbReference type="CDD" id="cd03035">
    <property type="entry name" value="ArsC_Yffb"/>
    <property type="match status" value="1"/>
</dbReference>
<comment type="similarity">
    <text evidence="1 2">Belongs to the ArsC family.</text>
</comment>
<accession>A0ABV7FSN0</accession>
<dbReference type="InterPro" id="IPR006660">
    <property type="entry name" value="Arsenate_reductase-like"/>
</dbReference>